<sequence>VAADHGDSSDADDVTGVLDSTGDWGRVQHRGLRLTRVRGLTK</sequence>
<feature type="non-terminal residue" evidence="2">
    <location>
        <position position="1"/>
    </location>
</feature>
<accession>A0A382UM20</accession>
<feature type="region of interest" description="Disordered" evidence="1">
    <location>
        <begin position="1"/>
        <end position="24"/>
    </location>
</feature>
<reference evidence="2" key="1">
    <citation type="submission" date="2018-05" db="EMBL/GenBank/DDBJ databases">
        <authorList>
            <person name="Lanie J.A."/>
            <person name="Ng W.-L."/>
            <person name="Kazmierczak K.M."/>
            <person name="Andrzejewski T.M."/>
            <person name="Davidsen T.M."/>
            <person name="Wayne K.J."/>
            <person name="Tettelin H."/>
            <person name="Glass J.I."/>
            <person name="Rusch D."/>
            <person name="Podicherti R."/>
            <person name="Tsui H.-C.T."/>
            <person name="Winkler M.E."/>
        </authorList>
    </citation>
    <scope>NUCLEOTIDE SEQUENCE</scope>
</reference>
<name>A0A382UM20_9ZZZZ</name>
<dbReference type="AlphaFoldDB" id="A0A382UM20"/>
<evidence type="ECO:0000256" key="1">
    <source>
        <dbReference type="SAM" id="MobiDB-lite"/>
    </source>
</evidence>
<feature type="non-terminal residue" evidence="2">
    <location>
        <position position="42"/>
    </location>
</feature>
<organism evidence="2">
    <name type="scientific">marine metagenome</name>
    <dbReference type="NCBI Taxonomy" id="408172"/>
    <lineage>
        <taxon>unclassified sequences</taxon>
        <taxon>metagenomes</taxon>
        <taxon>ecological metagenomes</taxon>
    </lineage>
</organism>
<proteinExistence type="predicted"/>
<evidence type="ECO:0000313" key="2">
    <source>
        <dbReference type="EMBL" id="SVD35222.1"/>
    </source>
</evidence>
<dbReference type="EMBL" id="UINC01145222">
    <property type="protein sequence ID" value="SVD35222.1"/>
    <property type="molecule type" value="Genomic_DNA"/>
</dbReference>
<protein>
    <submittedName>
        <fullName evidence="2">Uncharacterized protein</fullName>
    </submittedName>
</protein>
<gene>
    <name evidence="2" type="ORF">METZ01_LOCUS388076</name>
</gene>